<feature type="region of interest" description="Disordered" evidence="1">
    <location>
        <begin position="79"/>
        <end position="117"/>
    </location>
</feature>
<organism evidence="3 4">
    <name type="scientific">Diaporthe australafricana</name>
    <dbReference type="NCBI Taxonomy" id="127596"/>
    <lineage>
        <taxon>Eukaryota</taxon>
        <taxon>Fungi</taxon>
        <taxon>Dikarya</taxon>
        <taxon>Ascomycota</taxon>
        <taxon>Pezizomycotina</taxon>
        <taxon>Sordariomycetes</taxon>
        <taxon>Sordariomycetidae</taxon>
        <taxon>Diaporthales</taxon>
        <taxon>Diaporthaceae</taxon>
        <taxon>Diaporthe</taxon>
    </lineage>
</organism>
<dbReference type="EMBL" id="JAWRVE010000012">
    <property type="protein sequence ID" value="KAL1878185.1"/>
    <property type="molecule type" value="Genomic_DNA"/>
</dbReference>
<reference evidence="3 4" key="1">
    <citation type="journal article" date="2024" name="IMA Fungus">
        <title>IMA Genome - F19 : A genome assembly and annotation guide to empower mycologists, including annotated draft genome sequences of Ceratocystis pirilliformis, Diaporthe australafricana, Fusarium ophioides, Paecilomyces lecythidis, and Sporothrix stenoceras.</title>
        <authorList>
            <person name="Aylward J."/>
            <person name="Wilson A.M."/>
            <person name="Visagie C.M."/>
            <person name="Spraker J."/>
            <person name="Barnes I."/>
            <person name="Buitendag C."/>
            <person name="Ceriani C."/>
            <person name="Del Mar Angel L."/>
            <person name="du Plessis D."/>
            <person name="Fuchs T."/>
            <person name="Gasser K."/>
            <person name="Kramer D."/>
            <person name="Li W."/>
            <person name="Munsamy K."/>
            <person name="Piso A."/>
            <person name="Price J.L."/>
            <person name="Sonnekus B."/>
            <person name="Thomas C."/>
            <person name="van der Nest A."/>
            <person name="van Dijk A."/>
            <person name="van Heerden A."/>
            <person name="van Vuuren N."/>
            <person name="Yilmaz N."/>
            <person name="Duong T.A."/>
            <person name="van der Merwe N.A."/>
            <person name="Wingfield M.J."/>
            <person name="Wingfield B.D."/>
        </authorList>
    </citation>
    <scope>NUCLEOTIDE SEQUENCE [LARGE SCALE GENOMIC DNA]</scope>
    <source>
        <strain evidence="3 4">CMW 18300</strain>
    </source>
</reference>
<keyword evidence="2" id="KW-0472">Membrane</keyword>
<protein>
    <submittedName>
        <fullName evidence="3">Uncharacterized protein</fullName>
    </submittedName>
</protein>
<evidence type="ECO:0000313" key="3">
    <source>
        <dbReference type="EMBL" id="KAL1878185.1"/>
    </source>
</evidence>
<dbReference type="Proteomes" id="UP001583177">
    <property type="component" value="Unassembled WGS sequence"/>
</dbReference>
<evidence type="ECO:0000256" key="2">
    <source>
        <dbReference type="SAM" id="Phobius"/>
    </source>
</evidence>
<feature type="transmembrane region" description="Helical" evidence="2">
    <location>
        <begin position="133"/>
        <end position="154"/>
    </location>
</feature>
<name>A0ABR3XQB7_9PEZI</name>
<keyword evidence="4" id="KW-1185">Reference proteome</keyword>
<accession>A0ABR3XQB7</accession>
<evidence type="ECO:0000313" key="4">
    <source>
        <dbReference type="Proteomes" id="UP001583177"/>
    </source>
</evidence>
<gene>
    <name evidence="3" type="ORF">Daus18300_002102</name>
</gene>
<keyword evidence="2" id="KW-1133">Transmembrane helix</keyword>
<keyword evidence="2" id="KW-0812">Transmembrane</keyword>
<proteinExistence type="predicted"/>
<sequence length="163" mass="18256">MDNTEEKPPNRRRFTTLEGWREVGQGSTVSSVAYGANQHPRYDPEWGRFDDNESSRTRISKFEEQRRTTFSLASRSIRTNSSQSFANPFISPEEAEEERAVGGADASTPGGVLEAERPRSEQPFHIFSKKQKWVVVVIIGIAGLFSGLSSNIYFPSLDAIARV</sequence>
<evidence type="ECO:0000256" key="1">
    <source>
        <dbReference type="SAM" id="MobiDB-lite"/>
    </source>
</evidence>
<comment type="caution">
    <text evidence="3">The sequence shown here is derived from an EMBL/GenBank/DDBJ whole genome shotgun (WGS) entry which is preliminary data.</text>
</comment>